<evidence type="ECO:0000256" key="1">
    <source>
        <dbReference type="SAM" id="Phobius"/>
    </source>
</evidence>
<keyword evidence="1" id="KW-0812">Transmembrane</keyword>
<name>A0A6N2LEU9_SALVM</name>
<reference evidence="2" key="1">
    <citation type="submission" date="2019-03" db="EMBL/GenBank/DDBJ databases">
        <authorList>
            <person name="Mank J."/>
            <person name="Almeida P."/>
        </authorList>
    </citation>
    <scope>NUCLEOTIDE SEQUENCE</scope>
    <source>
        <strain evidence="2">78183</strain>
    </source>
</reference>
<dbReference type="AlphaFoldDB" id="A0A6N2LEU9"/>
<protein>
    <submittedName>
        <fullName evidence="2">Uncharacterized protein</fullName>
    </submittedName>
</protein>
<accession>A0A6N2LEU9</accession>
<keyword evidence="1" id="KW-1133">Transmembrane helix</keyword>
<evidence type="ECO:0000313" key="2">
    <source>
        <dbReference type="EMBL" id="VFU38489.1"/>
    </source>
</evidence>
<dbReference type="EMBL" id="CAADRP010001424">
    <property type="protein sequence ID" value="VFU38489.1"/>
    <property type="molecule type" value="Genomic_DNA"/>
</dbReference>
<sequence>MPFHFFIFYLGFNFSFYSYSIFLSHLFTQDQSHSLSTGPFFLNISVVSLLHIFLSLQQAGGEETEVSVCLLSA</sequence>
<feature type="transmembrane region" description="Helical" evidence="1">
    <location>
        <begin position="6"/>
        <end position="28"/>
    </location>
</feature>
<organism evidence="2">
    <name type="scientific">Salix viminalis</name>
    <name type="common">Common osier</name>
    <name type="synonym">Basket willow</name>
    <dbReference type="NCBI Taxonomy" id="40686"/>
    <lineage>
        <taxon>Eukaryota</taxon>
        <taxon>Viridiplantae</taxon>
        <taxon>Streptophyta</taxon>
        <taxon>Embryophyta</taxon>
        <taxon>Tracheophyta</taxon>
        <taxon>Spermatophyta</taxon>
        <taxon>Magnoliopsida</taxon>
        <taxon>eudicotyledons</taxon>
        <taxon>Gunneridae</taxon>
        <taxon>Pentapetalae</taxon>
        <taxon>rosids</taxon>
        <taxon>fabids</taxon>
        <taxon>Malpighiales</taxon>
        <taxon>Salicaceae</taxon>
        <taxon>Saliceae</taxon>
        <taxon>Salix</taxon>
    </lineage>
</organism>
<feature type="transmembrane region" description="Helical" evidence="1">
    <location>
        <begin position="40"/>
        <end position="57"/>
    </location>
</feature>
<keyword evidence="1" id="KW-0472">Membrane</keyword>
<proteinExistence type="predicted"/>
<gene>
    <name evidence="2" type="ORF">SVIM_LOCUS210183</name>
</gene>